<keyword evidence="2" id="KW-0812">Transmembrane</keyword>
<feature type="compositionally biased region" description="Basic and acidic residues" evidence="1">
    <location>
        <begin position="13"/>
        <end position="29"/>
    </location>
</feature>
<proteinExistence type="predicted"/>
<evidence type="ECO:0000313" key="3">
    <source>
        <dbReference type="EMBL" id="CAA6829657.1"/>
    </source>
</evidence>
<reference evidence="3" key="1">
    <citation type="submission" date="2020-01" db="EMBL/GenBank/DDBJ databases">
        <authorList>
            <person name="Meier V. D."/>
            <person name="Meier V D."/>
        </authorList>
    </citation>
    <scope>NUCLEOTIDE SEQUENCE</scope>
    <source>
        <strain evidence="3">HLG_WM_MAG_10</strain>
    </source>
</reference>
<name>A0A6S6UJ77_9BACT</name>
<accession>A0A6S6UJ77</accession>
<feature type="region of interest" description="Disordered" evidence="1">
    <location>
        <begin position="1"/>
        <end position="29"/>
    </location>
</feature>
<feature type="transmembrane region" description="Helical" evidence="2">
    <location>
        <begin position="51"/>
        <end position="71"/>
    </location>
</feature>
<gene>
    <name evidence="3" type="ORF">HELGO_WM25286</name>
</gene>
<sequence length="74" mass="8390">MSRKQFKVSGSTHEAKVSKKERQRLAKEQRAQLPVEEVVVTEEETVQIKNLALYSVIGIGVILGLMYWIFISGL</sequence>
<evidence type="ECO:0000256" key="1">
    <source>
        <dbReference type="SAM" id="MobiDB-lite"/>
    </source>
</evidence>
<keyword evidence="2" id="KW-1133">Transmembrane helix</keyword>
<dbReference type="EMBL" id="CACVAQ010000508">
    <property type="protein sequence ID" value="CAA6829657.1"/>
    <property type="molecule type" value="Genomic_DNA"/>
</dbReference>
<dbReference type="AlphaFoldDB" id="A0A6S6UJ77"/>
<protein>
    <submittedName>
        <fullName evidence="3">Uncharacterized protein</fullName>
    </submittedName>
</protein>
<keyword evidence="2" id="KW-0472">Membrane</keyword>
<evidence type="ECO:0000256" key="2">
    <source>
        <dbReference type="SAM" id="Phobius"/>
    </source>
</evidence>
<organism evidence="3">
    <name type="scientific">uncultured Aureispira sp</name>
    <dbReference type="NCBI Taxonomy" id="1331704"/>
    <lineage>
        <taxon>Bacteria</taxon>
        <taxon>Pseudomonadati</taxon>
        <taxon>Bacteroidota</taxon>
        <taxon>Saprospiria</taxon>
        <taxon>Saprospirales</taxon>
        <taxon>Saprospiraceae</taxon>
        <taxon>Aureispira</taxon>
        <taxon>environmental samples</taxon>
    </lineage>
</organism>